<accession>A0ABV8NM08</accession>
<dbReference type="Proteomes" id="UP001595792">
    <property type="component" value="Unassembled WGS sequence"/>
</dbReference>
<name>A0ABV8NM08_9SPHI</name>
<sequence length="134" mass="15270">MKSEETTANEGNNPSDKITDALAIVLIEKHLDLWSERNSEFRKNELASVYSSLVTIHDPIAGLIRFEELNSFIDDLLRKFSNFKFSIMEPIDVHGEVARLSWAFGPEDNPEEVTGQDFFIFMDGKIISLSIFLD</sequence>
<proteinExistence type="predicted"/>
<keyword evidence="2" id="KW-1185">Reference proteome</keyword>
<evidence type="ECO:0000313" key="1">
    <source>
        <dbReference type="EMBL" id="MFC4196855.1"/>
    </source>
</evidence>
<gene>
    <name evidence="1" type="ORF">ACFOUY_09110</name>
</gene>
<dbReference type="EMBL" id="JBHSBY010000071">
    <property type="protein sequence ID" value="MFC4196855.1"/>
    <property type="molecule type" value="Genomic_DNA"/>
</dbReference>
<dbReference type="RefSeq" id="WP_378960195.1">
    <property type="nucleotide sequence ID" value="NZ_JBHRXC010000016.1"/>
</dbReference>
<reference evidence="2" key="1">
    <citation type="journal article" date="2019" name="Int. J. Syst. Evol. Microbiol.">
        <title>The Global Catalogue of Microorganisms (GCM) 10K type strain sequencing project: providing services to taxonomists for standard genome sequencing and annotation.</title>
        <authorList>
            <consortium name="The Broad Institute Genomics Platform"/>
            <consortium name="The Broad Institute Genome Sequencing Center for Infectious Disease"/>
            <person name="Wu L."/>
            <person name="Ma J."/>
        </authorList>
    </citation>
    <scope>NUCLEOTIDE SEQUENCE [LARGE SCALE GENOMIC DNA]</scope>
    <source>
        <strain evidence="2">CCM 8689</strain>
    </source>
</reference>
<dbReference type="SUPFAM" id="SSF54427">
    <property type="entry name" value="NTF2-like"/>
    <property type="match status" value="1"/>
</dbReference>
<protein>
    <submittedName>
        <fullName evidence="1">Nuclear transport factor 2 family protein</fullName>
    </submittedName>
</protein>
<dbReference type="InterPro" id="IPR032710">
    <property type="entry name" value="NTF2-like_dom_sf"/>
</dbReference>
<comment type="caution">
    <text evidence="1">The sequence shown here is derived from an EMBL/GenBank/DDBJ whole genome shotgun (WGS) entry which is preliminary data.</text>
</comment>
<dbReference type="Gene3D" id="3.10.450.50">
    <property type="match status" value="1"/>
</dbReference>
<organism evidence="1 2">
    <name type="scientific">Pedobacter jamesrossensis</name>
    <dbReference type="NCBI Taxonomy" id="1908238"/>
    <lineage>
        <taxon>Bacteria</taxon>
        <taxon>Pseudomonadati</taxon>
        <taxon>Bacteroidota</taxon>
        <taxon>Sphingobacteriia</taxon>
        <taxon>Sphingobacteriales</taxon>
        <taxon>Sphingobacteriaceae</taxon>
        <taxon>Pedobacter</taxon>
    </lineage>
</organism>
<evidence type="ECO:0000313" key="2">
    <source>
        <dbReference type="Proteomes" id="UP001595792"/>
    </source>
</evidence>